<name>T1JXT9_TETUR</name>
<organism evidence="1 2">
    <name type="scientific">Tetranychus urticae</name>
    <name type="common">Two-spotted spider mite</name>
    <dbReference type="NCBI Taxonomy" id="32264"/>
    <lineage>
        <taxon>Eukaryota</taxon>
        <taxon>Metazoa</taxon>
        <taxon>Ecdysozoa</taxon>
        <taxon>Arthropoda</taxon>
        <taxon>Chelicerata</taxon>
        <taxon>Arachnida</taxon>
        <taxon>Acari</taxon>
        <taxon>Acariformes</taxon>
        <taxon>Trombidiformes</taxon>
        <taxon>Prostigmata</taxon>
        <taxon>Eleutherengona</taxon>
        <taxon>Raphignathae</taxon>
        <taxon>Tetranychoidea</taxon>
        <taxon>Tetranychidae</taxon>
        <taxon>Tetranychus</taxon>
    </lineage>
</organism>
<proteinExistence type="predicted"/>
<keyword evidence="2" id="KW-1185">Reference proteome</keyword>
<dbReference type="Proteomes" id="UP000015104">
    <property type="component" value="Unassembled WGS sequence"/>
</dbReference>
<evidence type="ECO:0000313" key="1">
    <source>
        <dbReference type="EnsemblMetazoa" id="tetur02g13210.1"/>
    </source>
</evidence>
<evidence type="ECO:0000313" key="2">
    <source>
        <dbReference type="Proteomes" id="UP000015104"/>
    </source>
</evidence>
<protein>
    <submittedName>
        <fullName evidence="1">Uncharacterized protein</fullName>
    </submittedName>
</protein>
<reference evidence="1" key="2">
    <citation type="submission" date="2015-06" db="UniProtKB">
        <authorList>
            <consortium name="EnsemblMetazoa"/>
        </authorList>
    </citation>
    <scope>IDENTIFICATION</scope>
</reference>
<reference evidence="2" key="1">
    <citation type="submission" date="2011-08" db="EMBL/GenBank/DDBJ databases">
        <authorList>
            <person name="Rombauts S."/>
        </authorList>
    </citation>
    <scope>NUCLEOTIDE SEQUENCE</scope>
    <source>
        <strain evidence="2">London</strain>
    </source>
</reference>
<dbReference type="AlphaFoldDB" id="T1JXT9"/>
<accession>T1JXT9</accession>
<sequence length="58" mass="6979">MPEKTKLLSTMETIWIINSTVQKEWSIRLQKPWNRKVFIGITSKKSTFLLILIFKKRE</sequence>
<dbReference type="EnsemblMetazoa" id="tetur02g13210.1">
    <property type="protein sequence ID" value="tetur02g13210.1"/>
    <property type="gene ID" value="tetur02g13210"/>
</dbReference>
<dbReference type="HOGENOM" id="CLU_2981618_0_0_1"/>
<dbReference type="EMBL" id="CAEY01000835">
    <property type="status" value="NOT_ANNOTATED_CDS"/>
    <property type="molecule type" value="Genomic_DNA"/>
</dbReference>